<evidence type="ECO:0000313" key="1">
    <source>
        <dbReference type="EMBL" id="QTQ11011.1"/>
    </source>
</evidence>
<reference evidence="1" key="2">
    <citation type="journal article" date="2021" name="Microbiol. Resour. Announc.">
        <title>Complete Genome Sequences of Three Human Oral Treponema parvum Isolates.</title>
        <authorList>
            <person name="Zeng H."/>
            <person name="Watt R.M."/>
        </authorList>
    </citation>
    <scope>NUCLEOTIDE SEQUENCE</scope>
    <source>
        <strain evidence="1">ATCC 700773</strain>
    </source>
</reference>
<protein>
    <submittedName>
        <fullName evidence="1">Uncharacterized protein</fullName>
    </submittedName>
</protein>
<gene>
    <name evidence="1" type="ORF">HRI96_01670</name>
</gene>
<accession>A0A975IBH0</accession>
<evidence type="ECO:0000313" key="2">
    <source>
        <dbReference type="Proteomes" id="UP000671995"/>
    </source>
</evidence>
<name>A0A975IBH0_9SPIR</name>
<dbReference type="RefSeq" id="WP_210117805.1">
    <property type="nucleotide sequence ID" value="NZ_CP054257.1"/>
</dbReference>
<proteinExistence type="predicted"/>
<dbReference type="AlphaFoldDB" id="A0A975IBH0"/>
<organism evidence="1 2">
    <name type="scientific">Treponema parvum</name>
    <dbReference type="NCBI Taxonomy" id="138851"/>
    <lineage>
        <taxon>Bacteria</taxon>
        <taxon>Pseudomonadati</taxon>
        <taxon>Spirochaetota</taxon>
        <taxon>Spirochaetia</taxon>
        <taxon>Spirochaetales</taxon>
        <taxon>Treponemataceae</taxon>
        <taxon>Treponema</taxon>
    </lineage>
</organism>
<sequence>MNKNQWQAFCNFREEFKMQCESWSALASDLKPLQKQAASNDTPDYEVETPVVYNLDLDKFTQESDIRLIVTGDNPGKNEQLAANRRYLVGQAGKIAEGFFRRNKDLGIDFRKNVLILNKTPVHTAKTAHLRCLMRSGDDRILKLIEQSQIWMAKKTAQLHQALFENLEPGTPKLCRVQLWLVGYAELKGNGIFLPYKNALFSSYKEHAEAWHAVRVYQHFSMNRFSIDLNSLNGSQHPGTNGENRSFQTEKLDLSEADTTPSMYEKLQTLGAKHRTEIFGN</sequence>
<dbReference type="EMBL" id="CP054257">
    <property type="protein sequence ID" value="QTQ11011.1"/>
    <property type="molecule type" value="Genomic_DNA"/>
</dbReference>
<dbReference type="Proteomes" id="UP000671995">
    <property type="component" value="Chromosome"/>
</dbReference>
<reference evidence="1" key="1">
    <citation type="submission" date="2020-05" db="EMBL/GenBank/DDBJ databases">
        <authorList>
            <person name="Zeng H."/>
            <person name="Chan Y.K."/>
            <person name="Watt R.M."/>
        </authorList>
    </citation>
    <scope>NUCLEOTIDE SEQUENCE</scope>
    <source>
        <strain evidence="1">ATCC 700773</strain>
    </source>
</reference>